<dbReference type="Pfam" id="PF13193">
    <property type="entry name" value="AMP-binding_C"/>
    <property type="match status" value="1"/>
</dbReference>
<dbReference type="RefSeq" id="WP_030279199.1">
    <property type="nucleotide sequence ID" value="NZ_JBEZVI010000027.1"/>
</dbReference>
<evidence type="ECO:0000256" key="1">
    <source>
        <dbReference type="ARBA" id="ARBA00006432"/>
    </source>
</evidence>
<dbReference type="InterPro" id="IPR032387">
    <property type="entry name" value="ACAS_N"/>
</dbReference>
<dbReference type="InterPro" id="IPR005914">
    <property type="entry name" value="Acac_CoA_synth"/>
</dbReference>
<feature type="domain" description="Acetyl-coenzyme A synthetase N-terminal" evidence="8">
    <location>
        <begin position="52"/>
        <end position="108"/>
    </location>
</feature>
<gene>
    <name evidence="9" type="ORF">AB0E61_25925</name>
</gene>
<dbReference type="CDD" id="cd05943">
    <property type="entry name" value="AACS"/>
    <property type="match status" value="1"/>
</dbReference>
<evidence type="ECO:0000259" key="7">
    <source>
        <dbReference type="Pfam" id="PF13193"/>
    </source>
</evidence>
<name>A0ABV2Z6A1_9ACTN</name>
<dbReference type="PANTHER" id="PTHR42921:SF1">
    <property type="entry name" value="ACETOACETYL-COA SYNTHETASE"/>
    <property type="match status" value="1"/>
</dbReference>
<evidence type="ECO:0000256" key="2">
    <source>
        <dbReference type="ARBA" id="ARBA00022598"/>
    </source>
</evidence>
<keyword evidence="10" id="KW-1185">Reference proteome</keyword>
<dbReference type="GO" id="GO:0030729">
    <property type="term" value="F:acetoacetate-CoA ligase activity"/>
    <property type="evidence" value="ECO:0007669"/>
    <property type="project" value="UniProtKB-EC"/>
</dbReference>
<evidence type="ECO:0000259" key="8">
    <source>
        <dbReference type="Pfam" id="PF16177"/>
    </source>
</evidence>
<dbReference type="InterPro" id="IPR042099">
    <property type="entry name" value="ANL_N_sf"/>
</dbReference>
<dbReference type="PROSITE" id="PS00455">
    <property type="entry name" value="AMP_BINDING"/>
    <property type="match status" value="1"/>
</dbReference>
<dbReference type="PANTHER" id="PTHR42921">
    <property type="entry name" value="ACETOACETYL-COA SYNTHETASE"/>
    <property type="match status" value="1"/>
</dbReference>
<dbReference type="Pfam" id="PF16177">
    <property type="entry name" value="ACAS_N"/>
    <property type="match status" value="1"/>
</dbReference>
<dbReference type="Gene3D" id="3.30.300.30">
    <property type="match status" value="1"/>
</dbReference>
<proteinExistence type="inferred from homology"/>
<dbReference type="NCBIfam" id="NF002937">
    <property type="entry name" value="PRK03584.1"/>
    <property type="match status" value="1"/>
</dbReference>
<comment type="caution">
    <text evidence="9">The sequence shown here is derived from an EMBL/GenBank/DDBJ whole genome shotgun (WGS) entry which is preliminary data.</text>
</comment>
<evidence type="ECO:0000313" key="10">
    <source>
        <dbReference type="Proteomes" id="UP001550853"/>
    </source>
</evidence>
<dbReference type="NCBIfam" id="TIGR01217">
    <property type="entry name" value="ac_ac_CoA_syn"/>
    <property type="match status" value="1"/>
</dbReference>
<keyword evidence="3" id="KW-0547">Nucleotide-binding</keyword>
<sequence length="679" mass="74352">MTTAPSPAQQPTPLWQPGPDRIEGAQVTRFQTWAATHHGAPAVTPGDPQRSYTDLHRWSTDELPAFWQAVAEWFDVRFATPYDTVLGDRSMPGAHWFPGATLNYAEHALRTADDPARAATPALLHTDESQEIAPVSWADLRDQVASLAAALRDLGVRPGDRISGYLPNIPQAVVAFLATAAVGAVWTSCAPDFGARSVLDRFQQVEPVVLFTVDGYRYGGKEHDRRATVTELRAELPTLRAVVHIPLLGTDTPEAALTWSDLTTNAAEPAYEQVPFDHPLWVLYSSGTTGLPKAIVQSQGGILLEHLKQLGLHCDLGPDDRFFWYTSTGWMMWNFLVGGLLTGTTIVLYDGSPGHPDVAAQWRIAEATRATLFGTSAAYVMACRKVGIHPARDLDLSTIGCVATTGSPLPPDGFRWLHDTFREGGGDLWIASVSGGTDVCSCFAGAVPTLPVHIGELQAPGLGTDLQAWDPQGHPVIDEVGELVVTNPMPSMPVRFWNDPDGSRYHDSYFDTYPGVWRHGDWITRTSRGGVIIHGRSDSTLNRQGVRMGSSDIYEAVERLPEIRESLVIGLELPDGGYWMPLFVHLAPGAVLDDALRDRIKRTLRTELSPRHVPDDIIEAPGIPHTLTGKRIEVPVKRLLQGTPLDKAVNPGSVDDLPLLHFYERIAADRRARNDDRAQ</sequence>
<evidence type="ECO:0000256" key="5">
    <source>
        <dbReference type="SAM" id="MobiDB-lite"/>
    </source>
</evidence>
<evidence type="ECO:0000256" key="4">
    <source>
        <dbReference type="ARBA" id="ARBA00022840"/>
    </source>
</evidence>
<keyword evidence="2 9" id="KW-0436">Ligase</keyword>
<dbReference type="Gene3D" id="3.40.50.12780">
    <property type="entry name" value="N-terminal domain of ligase-like"/>
    <property type="match status" value="1"/>
</dbReference>
<evidence type="ECO:0000256" key="3">
    <source>
        <dbReference type="ARBA" id="ARBA00022741"/>
    </source>
</evidence>
<evidence type="ECO:0000259" key="6">
    <source>
        <dbReference type="Pfam" id="PF00501"/>
    </source>
</evidence>
<feature type="domain" description="AMP-binding enzyme C-terminal" evidence="7">
    <location>
        <begin position="555"/>
        <end position="630"/>
    </location>
</feature>
<dbReference type="EMBL" id="JBEZVI010000027">
    <property type="protein sequence ID" value="MEU3713522.1"/>
    <property type="molecule type" value="Genomic_DNA"/>
</dbReference>
<protein>
    <submittedName>
        <fullName evidence="9">Acetoacetate--CoA ligase</fullName>
        <ecNumber evidence="9">6.2.1.16</ecNumber>
    </submittedName>
</protein>
<dbReference type="SUPFAM" id="SSF56801">
    <property type="entry name" value="Acetyl-CoA synthetase-like"/>
    <property type="match status" value="1"/>
</dbReference>
<dbReference type="InterPro" id="IPR025110">
    <property type="entry name" value="AMP-bd_C"/>
</dbReference>
<organism evidence="9 10">
    <name type="scientific">Streptomyces catenulae</name>
    <dbReference type="NCBI Taxonomy" id="66875"/>
    <lineage>
        <taxon>Bacteria</taxon>
        <taxon>Bacillati</taxon>
        <taxon>Actinomycetota</taxon>
        <taxon>Actinomycetes</taxon>
        <taxon>Kitasatosporales</taxon>
        <taxon>Streptomycetaceae</taxon>
        <taxon>Streptomyces</taxon>
    </lineage>
</organism>
<dbReference type="Pfam" id="PF00501">
    <property type="entry name" value="AMP-binding"/>
    <property type="match status" value="1"/>
</dbReference>
<comment type="similarity">
    <text evidence="1">Belongs to the ATP-dependent AMP-binding enzyme family.</text>
</comment>
<evidence type="ECO:0000313" key="9">
    <source>
        <dbReference type="EMBL" id="MEU3713522.1"/>
    </source>
</evidence>
<dbReference type="Proteomes" id="UP001550853">
    <property type="component" value="Unassembled WGS sequence"/>
</dbReference>
<dbReference type="EC" id="6.2.1.16" evidence="9"/>
<accession>A0ABV2Z6A1</accession>
<feature type="region of interest" description="Disordered" evidence="5">
    <location>
        <begin position="1"/>
        <end position="20"/>
    </location>
</feature>
<dbReference type="InterPro" id="IPR045851">
    <property type="entry name" value="AMP-bd_C_sf"/>
</dbReference>
<reference evidence="9 10" key="1">
    <citation type="submission" date="2024-06" db="EMBL/GenBank/DDBJ databases">
        <title>The Natural Products Discovery Center: Release of the First 8490 Sequenced Strains for Exploring Actinobacteria Biosynthetic Diversity.</title>
        <authorList>
            <person name="Kalkreuter E."/>
            <person name="Kautsar S.A."/>
            <person name="Yang D."/>
            <person name="Bader C.D."/>
            <person name="Teijaro C.N."/>
            <person name="Fluegel L."/>
            <person name="Davis C.M."/>
            <person name="Simpson J.R."/>
            <person name="Lauterbach L."/>
            <person name="Steele A.D."/>
            <person name="Gui C."/>
            <person name="Meng S."/>
            <person name="Li G."/>
            <person name="Viehrig K."/>
            <person name="Ye F."/>
            <person name="Su P."/>
            <person name="Kiefer A.F."/>
            <person name="Nichols A."/>
            <person name="Cepeda A.J."/>
            <person name="Yan W."/>
            <person name="Fan B."/>
            <person name="Jiang Y."/>
            <person name="Adhikari A."/>
            <person name="Zheng C.-J."/>
            <person name="Schuster L."/>
            <person name="Cowan T.M."/>
            <person name="Smanski M.J."/>
            <person name="Chevrette M.G."/>
            <person name="De Carvalho L.P.S."/>
            <person name="Shen B."/>
        </authorList>
    </citation>
    <scope>NUCLEOTIDE SEQUENCE [LARGE SCALE GENOMIC DNA]</scope>
    <source>
        <strain evidence="9 10">NPDC033039</strain>
    </source>
</reference>
<dbReference type="InterPro" id="IPR020845">
    <property type="entry name" value="AMP-binding_CS"/>
</dbReference>
<dbReference type="InterPro" id="IPR000873">
    <property type="entry name" value="AMP-dep_synth/lig_dom"/>
</dbReference>
<keyword evidence="4" id="KW-0067">ATP-binding</keyword>
<feature type="domain" description="AMP-dependent synthetase/ligase" evidence="6">
    <location>
        <begin position="125"/>
        <end position="488"/>
    </location>
</feature>